<dbReference type="InterPro" id="IPR056884">
    <property type="entry name" value="NPHP3-like_N"/>
</dbReference>
<reference evidence="4" key="1">
    <citation type="submission" date="2020-02" db="EMBL/GenBank/DDBJ databases">
        <authorList>
            <person name="Palmer J.M."/>
        </authorList>
    </citation>
    <scope>NUCLEOTIDE SEQUENCE</scope>
    <source>
        <strain evidence="4">EPUS1.4</strain>
        <tissue evidence="4">Thallus</tissue>
    </source>
</reference>
<dbReference type="InterPro" id="IPR036770">
    <property type="entry name" value="Ankyrin_rpt-contain_sf"/>
</dbReference>
<dbReference type="PRINTS" id="PR01415">
    <property type="entry name" value="ANKYRIN"/>
</dbReference>
<dbReference type="Pfam" id="PF12796">
    <property type="entry name" value="Ank_2"/>
    <property type="match status" value="1"/>
</dbReference>
<sequence length="1068" mass="118804">MAELAASVAGLLSLTITVIDISHRYFSSVQNTTRTVKGYFRELEALKLLLVDLKALEVYDLPNATVTALEGCHGELERLRSKLQKRSTDNAFSTALYRLAWPFAEEETRHLIEVIHRYLDIFHAALSSHNVRISSATLEAVRRLESRAIDIERERILASISYVNPFSNHTSARDKHDARTGQWFIDCEEFVQWRQGKHRSLWLTGIPGAGKTVLCSTAIDFLQRTRHVNEQVLIFYFDFSDDQKQSLQALLRSLLRQACDALDTVPADVVEVFRATQKQGRQLSPDPQTLTGLLKSVLNALESVTILIDALDECSEVPAVLKFLHELKSKEFENVRWLVTSRWKDDIETSLSGVGVAIVPLDNALVDADIRHYVGECLLRDPKLCTKPANIKKRIEVVLAEKAHGMFRWVECQLDVLRKCRTASAIETALSTLPETLDATYERIIQSIGENDREHARRALELLAYSKRPLRVEEVAEAIVVVPGCKPFDIDDRFFDPSDVLPICAGLIKRVQDTNDLVLAHYSVQEFLLSKRILQTNVADFGLHDQKSQARLAETCLTYLLSFEGCSTYYGIEDDFPFLDYAARNWLNHIPVGSTDSRSVLTSLVFTLMTRWQQPGSFDWFRLCDPEVFYGFNDPKEEASPVELVCLWGRYDVAISFVESGPPFHSHGDDCEILLRFALEESDLFILKRTVAAGCNMHHTFPHGESALSLAARIGNGEIVAELLSLGMEVKTSTTDTRKGMYSLEIAVHSAAKAQNKNVIKLLLAAGADINAQNPLESSQVKGSPLNILLGSWDPLAPQCQSLEFVEFLIQSGADVNGGDHEVDPPLISFLSRLVPPTHVSAEIAQMIWDRDELRSFSPLCGTLLLNLAFTIQCQQRPKSTPTSACNPTEHNSASIRNLPKVDVAHLTAMVKLLLSSGADPNAYGSLYAGTVRASAIRHGIYYGNKARKLLGAGANLDLLGPDKGTLLQAACCLPFEANEVVVVLLEAGADLCQYDRPEESPLSMAIKRGYKTIAKTLVDAGAETLPRTEPKERSQVSNSHAKMLPAFLGPFRLQNPTSDQEYTVECK</sequence>
<dbReference type="EMBL" id="JAACFV010000038">
    <property type="protein sequence ID" value="KAF7509701.1"/>
    <property type="molecule type" value="Genomic_DNA"/>
</dbReference>
<gene>
    <name evidence="4" type="ORF">GJ744_007572</name>
</gene>
<comment type="caution">
    <text evidence="4">The sequence shown here is derived from an EMBL/GenBank/DDBJ whole genome shotgun (WGS) entry which is preliminary data.</text>
</comment>
<accession>A0A8H7AMC8</accession>
<dbReference type="Proteomes" id="UP000606974">
    <property type="component" value="Unassembled WGS sequence"/>
</dbReference>
<evidence type="ECO:0000313" key="4">
    <source>
        <dbReference type="EMBL" id="KAF7509701.1"/>
    </source>
</evidence>
<keyword evidence="2" id="KW-0040">ANK repeat</keyword>
<dbReference type="SMART" id="SM00248">
    <property type="entry name" value="ANK"/>
    <property type="match status" value="5"/>
</dbReference>
<dbReference type="OrthoDB" id="1577640at2759"/>
<dbReference type="PROSITE" id="PS50297">
    <property type="entry name" value="ANK_REP_REGION"/>
    <property type="match status" value="2"/>
</dbReference>
<evidence type="ECO:0000259" key="3">
    <source>
        <dbReference type="PROSITE" id="PS50837"/>
    </source>
</evidence>
<dbReference type="SUPFAM" id="SSF52540">
    <property type="entry name" value="P-loop containing nucleoside triphosphate hydrolases"/>
    <property type="match status" value="1"/>
</dbReference>
<feature type="domain" description="NACHT" evidence="3">
    <location>
        <begin position="199"/>
        <end position="342"/>
    </location>
</feature>
<dbReference type="Pfam" id="PF24883">
    <property type="entry name" value="NPHP3_N"/>
    <property type="match status" value="1"/>
</dbReference>
<dbReference type="PROSITE" id="PS50837">
    <property type="entry name" value="NACHT"/>
    <property type="match status" value="1"/>
</dbReference>
<dbReference type="Gene3D" id="1.25.40.20">
    <property type="entry name" value="Ankyrin repeat-containing domain"/>
    <property type="match status" value="2"/>
</dbReference>
<dbReference type="Gene3D" id="3.40.50.300">
    <property type="entry name" value="P-loop containing nucleotide triphosphate hydrolases"/>
    <property type="match status" value="1"/>
</dbReference>
<keyword evidence="5" id="KW-1185">Reference proteome</keyword>
<dbReference type="InterPro" id="IPR027417">
    <property type="entry name" value="P-loop_NTPase"/>
</dbReference>
<dbReference type="SUPFAM" id="SSF48403">
    <property type="entry name" value="Ankyrin repeat"/>
    <property type="match status" value="1"/>
</dbReference>
<proteinExistence type="predicted"/>
<feature type="repeat" description="ANK" evidence="2">
    <location>
        <begin position="703"/>
        <end position="735"/>
    </location>
</feature>
<dbReference type="PANTHER" id="PTHR10039:SF16">
    <property type="entry name" value="GPI INOSITOL-DEACYLASE"/>
    <property type="match status" value="1"/>
</dbReference>
<name>A0A8H7AMC8_9EURO</name>
<dbReference type="InterPro" id="IPR002110">
    <property type="entry name" value="Ankyrin_rpt"/>
</dbReference>
<protein>
    <recommendedName>
        <fullName evidence="3">NACHT domain-containing protein</fullName>
    </recommendedName>
</protein>
<evidence type="ECO:0000256" key="2">
    <source>
        <dbReference type="PROSITE-ProRule" id="PRU00023"/>
    </source>
</evidence>
<dbReference type="Pfam" id="PF22939">
    <property type="entry name" value="WHD_GPIID"/>
    <property type="match status" value="1"/>
</dbReference>
<organism evidence="4 5">
    <name type="scientific">Endocarpon pusillum</name>
    <dbReference type="NCBI Taxonomy" id="364733"/>
    <lineage>
        <taxon>Eukaryota</taxon>
        <taxon>Fungi</taxon>
        <taxon>Dikarya</taxon>
        <taxon>Ascomycota</taxon>
        <taxon>Pezizomycotina</taxon>
        <taxon>Eurotiomycetes</taxon>
        <taxon>Chaetothyriomycetidae</taxon>
        <taxon>Verrucariales</taxon>
        <taxon>Verrucariaceae</taxon>
        <taxon>Endocarpon</taxon>
    </lineage>
</organism>
<dbReference type="InterPro" id="IPR054471">
    <property type="entry name" value="GPIID_WHD"/>
</dbReference>
<evidence type="ECO:0000256" key="1">
    <source>
        <dbReference type="ARBA" id="ARBA00022737"/>
    </source>
</evidence>
<keyword evidence="1" id="KW-0677">Repeat</keyword>
<dbReference type="AlphaFoldDB" id="A0A8H7AMC8"/>
<feature type="repeat" description="ANK" evidence="2">
    <location>
        <begin position="743"/>
        <end position="775"/>
    </location>
</feature>
<evidence type="ECO:0000313" key="5">
    <source>
        <dbReference type="Proteomes" id="UP000606974"/>
    </source>
</evidence>
<dbReference type="InterPro" id="IPR007111">
    <property type="entry name" value="NACHT_NTPase"/>
</dbReference>
<dbReference type="PROSITE" id="PS50088">
    <property type="entry name" value="ANK_REPEAT"/>
    <property type="match status" value="2"/>
</dbReference>
<dbReference type="PANTHER" id="PTHR10039">
    <property type="entry name" value="AMELOGENIN"/>
    <property type="match status" value="1"/>
</dbReference>